<feature type="region of interest" description="Disordered" evidence="2">
    <location>
        <begin position="145"/>
        <end position="211"/>
    </location>
</feature>
<keyword evidence="4" id="KW-1185">Reference proteome</keyword>
<sequence length="395" mass="43685">MADELARAYFEKLKAAEQQIFELRLELAKKVMSTGHVAIAVANSQQALKEKISLLEEDNARLRDGPAATENDIEGYDDEDDRVVMCHCGVDLLGQMQENKAPQQELETQKLKYQAMRSQLKNLRTQIVGRDERISTLAAEKVVRVKDEEAETQIEPSLKRRRVDTDNGPQSTASPEVDYRQHPSRAVTTSSQTAAAPDPGPSLPTPVRPPHLALRGNYVNAVPNSAMSTFASNIGNTSIQQPLLPSNVGSAPNTYFYADMPPHVRMASSMSAPGRGPIPMTRPDIARPVRKESAISKRLLESSVPPQGASTDSHRDNNDHKGIIVDGFPNPWRLSSIKEYLVDRGFKEFTVQRPKQPQTKVSFLTKRAALYAVKRLNGMSANGQKLSARPDGKWV</sequence>
<protein>
    <recommendedName>
        <fullName evidence="5">RRM domain-containing protein</fullName>
    </recommendedName>
</protein>
<dbReference type="EMBL" id="KB446538">
    <property type="protein sequence ID" value="EME44898.1"/>
    <property type="molecule type" value="Genomic_DNA"/>
</dbReference>
<evidence type="ECO:0000313" key="3">
    <source>
        <dbReference type="EMBL" id="EME44898.1"/>
    </source>
</evidence>
<dbReference type="CDD" id="cd00590">
    <property type="entry name" value="RRM_SF"/>
    <property type="match status" value="1"/>
</dbReference>
<gene>
    <name evidence="3" type="ORF">DOTSEDRAFT_70818</name>
</gene>
<feature type="region of interest" description="Disordered" evidence="2">
    <location>
        <begin position="295"/>
        <end position="324"/>
    </location>
</feature>
<dbReference type="HOGENOM" id="CLU_698344_0_0_1"/>
<dbReference type="OMA" id="VANNHEV"/>
<reference evidence="3 4" key="2">
    <citation type="journal article" date="2012" name="PLoS Pathog.">
        <title>Diverse lifestyles and strategies of plant pathogenesis encoded in the genomes of eighteen Dothideomycetes fungi.</title>
        <authorList>
            <person name="Ohm R.A."/>
            <person name="Feau N."/>
            <person name="Henrissat B."/>
            <person name="Schoch C.L."/>
            <person name="Horwitz B.A."/>
            <person name="Barry K.W."/>
            <person name="Condon B.J."/>
            <person name="Copeland A.C."/>
            <person name="Dhillon B."/>
            <person name="Glaser F."/>
            <person name="Hesse C.N."/>
            <person name="Kosti I."/>
            <person name="LaButti K."/>
            <person name="Lindquist E.A."/>
            <person name="Lucas S."/>
            <person name="Salamov A.A."/>
            <person name="Bradshaw R.E."/>
            <person name="Ciuffetti L."/>
            <person name="Hamelin R.C."/>
            <person name="Kema G.H.J."/>
            <person name="Lawrence C."/>
            <person name="Scott J.A."/>
            <person name="Spatafora J.W."/>
            <person name="Turgeon B.G."/>
            <person name="de Wit P.J.G.M."/>
            <person name="Zhong S."/>
            <person name="Goodwin S.B."/>
            <person name="Grigoriev I.V."/>
        </authorList>
    </citation>
    <scope>NUCLEOTIDE SEQUENCE [LARGE SCALE GENOMIC DNA]</scope>
    <source>
        <strain evidence="4">NZE10 / CBS 128990</strain>
    </source>
</reference>
<evidence type="ECO:0000313" key="4">
    <source>
        <dbReference type="Proteomes" id="UP000016933"/>
    </source>
</evidence>
<dbReference type="Proteomes" id="UP000016933">
    <property type="component" value="Unassembled WGS sequence"/>
</dbReference>
<organism evidence="3 4">
    <name type="scientific">Dothistroma septosporum (strain NZE10 / CBS 128990)</name>
    <name type="common">Red band needle blight fungus</name>
    <name type="synonym">Mycosphaerella pini</name>
    <dbReference type="NCBI Taxonomy" id="675120"/>
    <lineage>
        <taxon>Eukaryota</taxon>
        <taxon>Fungi</taxon>
        <taxon>Dikarya</taxon>
        <taxon>Ascomycota</taxon>
        <taxon>Pezizomycotina</taxon>
        <taxon>Dothideomycetes</taxon>
        <taxon>Dothideomycetidae</taxon>
        <taxon>Mycosphaerellales</taxon>
        <taxon>Mycosphaerellaceae</taxon>
        <taxon>Dothistroma</taxon>
    </lineage>
</organism>
<feature type="compositionally biased region" description="Basic and acidic residues" evidence="2">
    <location>
        <begin position="312"/>
        <end position="323"/>
    </location>
</feature>
<dbReference type="OrthoDB" id="10566532at2759"/>
<name>N1PPN3_DOTSN</name>
<accession>N1PPN3</accession>
<reference evidence="4" key="1">
    <citation type="journal article" date="2012" name="PLoS Genet.">
        <title>The genomes of the fungal plant pathogens Cladosporium fulvum and Dothistroma septosporum reveal adaptation to different hosts and lifestyles but also signatures of common ancestry.</title>
        <authorList>
            <person name="de Wit P.J.G.M."/>
            <person name="van der Burgt A."/>
            <person name="Oekmen B."/>
            <person name="Stergiopoulos I."/>
            <person name="Abd-Elsalam K.A."/>
            <person name="Aerts A.L."/>
            <person name="Bahkali A.H."/>
            <person name="Beenen H.G."/>
            <person name="Chettri P."/>
            <person name="Cox M.P."/>
            <person name="Datema E."/>
            <person name="de Vries R.P."/>
            <person name="Dhillon B."/>
            <person name="Ganley A.R."/>
            <person name="Griffiths S.A."/>
            <person name="Guo Y."/>
            <person name="Hamelin R.C."/>
            <person name="Henrissat B."/>
            <person name="Kabir M.S."/>
            <person name="Jashni M.K."/>
            <person name="Kema G."/>
            <person name="Klaubauf S."/>
            <person name="Lapidus A."/>
            <person name="Levasseur A."/>
            <person name="Lindquist E."/>
            <person name="Mehrabi R."/>
            <person name="Ohm R.A."/>
            <person name="Owen T.J."/>
            <person name="Salamov A."/>
            <person name="Schwelm A."/>
            <person name="Schijlen E."/>
            <person name="Sun H."/>
            <person name="van den Burg H.A."/>
            <person name="van Ham R.C.H.J."/>
            <person name="Zhang S."/>
            <person name="Goodwin S.B."/>
            <person name="Grigoriev I.V."/>
            <person name="Collemare J."/>
            <person name="Bradshaw R.E."/>
        </authorList>
    </citation>
    <scope>NUCLEOTIDE SEQUENCE [LARGE SCALE GENOMIC DNA]</scope>
    <source>
        <strain evidence="4">NZE10 / CBS 128990</strain>
    </source>
</reference>
<feature type="coiled-coil region" evidence="1">
    <location>
        <begin position="6"/>
        <end position="65"/>
    </location>
</feature>
<evidence type="ECO:0000256" key="2">
    <source>
        <dbReference type="SAM" id="MobiDB-lite"/>
    </source>
</evidence>
<evidence type="ECO:0008006" key="5">
    <source>
        <dbReference type="Google" id="ProtNLM"/>
    </source>
</evidence>
<feature type="compositionally biased region" description="Pro residues" evidence="2">
    <location>
        <begin position="198"/>
        <end position="209"/>
    </location>
</feature>
<keyword evidence="1" id="KW-0175">Coiled coil</keyword>
<evidence type="ECO:0000256" key="1">
    <source>
        <dbReference type="SAM" id="Coils"/>
    </source>
</evidence>
<dbReference type="AlphaFoldDB" id="N1PPN3"/>
<proteinExistence type="predicted"/>